<dbReference type="EMBL" id="WTPW01001309">
    <property type="protein sequence ID" value="KAF0443714.1"/>
    <property type="molecule type" value="Genomic_DNA"/>
</dbReference>
<sequence>MFMIIKKQFNLSCNVQDPKNIDKYVALDCEFLHIGPPGQLVVKTEVGQVAIVDYNGTILLNKYVRPDEPRTYWRTPKDYLYLNGTSPAGLNIYHSPDMLCNLELCHRYIIKAGETMSLKAAAKIDLNRTIQRSSHDALEDALATMELFRINQDFWDEMIPKCGFTLTSTSEPTLAPAPPACLPSEE</sequence>
<proteinExistence type="predicted"/>
<reference evidence="3 4" key="1">
    <citation type="journal article" date="2019" name="Environ. Microbiol.">
        <title>At the nexus of three kingdoms: the genome of the mycorrhizal fungus Gigaspora margarita provides insights into plant, endobacterial and fungal interactions.</title>
        <authorList>
            <person name="Venice F."/>
            <person name="Ghignone S."/>
            <person name="Salvioli di Fossalunga A."/>
            <person name="Amselem J."/>
            <person name="Novero M."/>
            <person name="Xianan X."/>
            <person name="Sedzielewska Toro K."/>
            <person name="Morin E."/>
            <person name="Lipzen A."/>
            <person name="Grigoriev I.V."/>
            <person name="Henrissat B."/>
            <person name="Martin F.M."/>
            <person name="Bonfante P."/>
        </authorList>
    </citation>
    <scope>NUCLEOTIDE SEQUENCE [LARGE SCALE GENOMIC DNA]</scope>
    <source>
        <strain evidence="3 4">BEG34</strain>
    </source>
</reference>
<comment type="caution">
    <text evidence="3">The sequence shown here is derived from an EMBL/GenBank/DDBJ whole genome shotgun (WGS) entry which is preliminary data.</text>
</comment>
<dbReference type="PANTHER" id="PTHR12801:SF45">
    <property type="entry name" value="RNA EXONUCLEASE 4"/>
    <property type="match status" value="1"/>
</dbReference>
<dbReference type="AlphaFoldDB" id="A0A8H3XCP6"/>
<dbReference type="InterPro" id="IPR047021">
    <property type="entry name" value="REXO1/3/4-like"/>
</dbReference>
<name>A0A8H3XCP6_GIGMA</name>
<organism evidence="3 4">
    <name type="scientific">Gigaspora margarita</name>
    <dbReference type="NCBI Taxonomy" id="4874"/>
    <lineage>
        <taxon>Eukaryota</taxon>
        <taxon>Fungi</taxon>
        <taxon>Fungi incertae sedis</taxon>
        <taxon>Mucoromycota</taxon>
        <taxon>Glomeromycotina</taxon>
        <taxon>Glomeromycetes</taxon>
        <taxon>Diversisporales</taxon>
        <taxon>Gigasporaceae</taxon>
        <taxon>Gigaspora</taxon>
    </lineage>
</organism>
<gene>
    <name evidence="3" type="ORF">F8M41_003533</name>
</gene>
<dbReference type="InterPro" id="IPR036397">
    <property type="entry name" value="RNaseH_sf"/>
</dbReference>
<dbReference type="PANTHER" id="PTHR12801">
    <property type="entry name" value="RNA EXONUCLEASE REXO1 / RECO3 FAMILY MEMBER-RELATED"/>
    <property type="match status" value="1"/>
</dbReference>
<dbReference type="Gene3D" id="3.30.420.10">
    <property type="entry name" value="Ribonuclease H-like superfamily/Ribonuclease H"/>
    <property type="match status" value="1"/>
</dbReference>
<dbReference type="GO" id="GO:0003676">
    <property type="term" value="F:nucleic acid binding"/>
    <property type="evidence" value="ECO:0007669"/>
    <property type="project" value="InterPro"/>
</dbReference>
<dbReference type="SUPFAM" id="SSF53098">
    <property type="entry name" value="Ribonuclease H-like"/>
    <property type="match status" value="1"/>
</dbReference>
<dbReference type="InterPro" id="IPR012337">
    <property type="entry name" value="RNaseH-like_sf"/>
</dbReference>
<evidence type="ECO:0000256" key="1">
    <source>
        <dbReference type="ARBA" id="ARBA00022722"/>
    </source>
</evidence>
<keyword evidence="2" id="KW-0378">Hydrolase</keyword>
<dbReference type="Proteomes" id="UP000439903">
    <property type="component" value="Unassembled WGS sequence"/>
</dbReference>
<dbReference type="GO" id="GO:0004527">
    <property type="term" value="F:exonuclease activity"/>
    <property type="evidence" value="ECO:0007669"/>
    <property type="project" value="UniProtKB-KW"/>
</dbReference>
<evidence type="ECO:0000256" key="2">
    <source>
        <dbReference type="ARBA" id="ARBA00022801"/>
    </source>
</evidence>
<evidence type="ECO:0000313" key="3">
    <source>
        <dbReference type="EMBL" id="KAF0443714.1"/>
    </source>
</evidence>
<keyword evidence="3" id="KW-0269">Exonuclease</keyword>
<keyword evidence="4" id="KW-1185">Reference proteome</keyword>
<accession>A0A8H3XCP6</accession>
<protein>
    <submittedName>
        <fullName evidence="3">RNA exonuclease 4</fullName>
    </submittedName>
</protein>
<dbReference type="GO" id="GO:0005634">
    <property type="term" value="C:nucleus"/>
    <property type="evidence" value="ECO:0007669"/>
    <property type="project" value="TreeGrafter"/>
</dbReference>
<keyword evidence="1" id="KW-0540">Nuclease</keyword>
<evidence type="ECO:0000313" key="4">
    <source>
        <dbReference type="Proteomes" id="UP000439903"/>
    </source>
</evidence>
<dbReference type="OrthoDB" id="2433822at2759"/>